<keyword evidence="1" id="KW-0812">Transmembrane</keyword>
<evidence type="ECO:0000256" key="1">
    <source>
        <dbReference type="SAM" id="Phobius"/>
    </source>
</evidence>
<feature type="chain" id="PRO_5002046613" evidence="2">
    <location>
        <begin position="21"/>
        <end position="116"/>
    </location>
</feature>
<dbReference type="GO" id="GO:0008324">
    <property type="term" value="F:monoatomic cation transmembrane transporter activity"/>
    <property type="evidence" value="ECO:0007669"/>
    <property type="project" value="TreeGrafter"/>
</dbReference>
<evidence type="ECO:0000256" key="2">
    <source>
        <dbReference type="SAM" id="SignalP"/>
    </source>
</evidence>
<dbReference type="PANTHER" id="PTHR31064:SF8">
    <property type="entry name" value="CATION TRANSPORTER HKT1_1"/>
    <property type="match status" value="1"/>
</dbReference>
<dbReference type="GO" id="GO:0098662">
    <property type="term" value="P:inorganic cation transmembrane transport"/>
    <property type="evidence" value="ECO:0007669"/>
    <property type="project" value="UniProtKB-ARBA"/>
</dbReference>
<evidence type="ECO:0000313" key="3">
    <source>
        <dbReference type="EMBL" id="JAD87267.1"/>
    </source>
</evidence>
<reference evidence="3" key="1">
    <citation type="submission" date="2014-09" db="EMBL/GenBank/DDBJ databases">
        <authorList>
            <person name="Magalhaes I.L.F."/>
            <person name="Oliveira U."/>
            <person name="Santos F.R."/>
            <person name="Vidigal T.H.D.A."/>
            <person name="Brescovit A.D."/>
            <person name="Santos A.J."/>
        </authorList>
    </citation>
    <scope>NUCLEOTIDE SEQUENCE</scope>
    <source>
        <tissue evidence="3">Shoot tissue taken approximately 20 cm above the soil surface</tissue>
    </source>
</reference>
<protein>
    <submittedName>
        <fullName evidence="3">Uncharacterized protein</fullName>
    </submittedName>
</protein>
<keyword evidence="2" id="KW-0732">Signal</keyword>
<proteinExistence type="predicted"/>
<dbReference type="EMBL" id="GBRH01210628">
    <property type="protein sequence ID" value="JAD87267.1"/>
    <property type="molecule type" value="Transcribed_RNA"/>
</dbReference>
<organism evidence="3">
    <name type="scientific">Arundo donax</name>
    <name type="common">Giant reed</name>
    <name type="synonym">Donax arundinaceus</name>
    <dbReference type="NCBI Taxonomy" id="35708"/>
    <lineage>
        <taxon>Eukaryota</taxon>
        <taxon>Viridiplantae</taxon>
        <taxon>Streptophyta</taxon>
        <taxon>Embryophyta</taxon>
        <taxon>Tracheophyta</taxon>
        <taxon>Spermatophyta</taxon>
        <taxon>Magnoliopsida</taxon>
        <taxon>Liliopsida</taxon>
        <taxon>Poales</taxon>
        <taxon>Poaceae</taxon>
        <taxon>PACMAD clade</taxon>
        <taxon>Arundinoideae</taxon>
        <taxon>Arundineae</taxon>
        <taxon>Arundo</taxon>
    </lineage>
</organism>
<dbReference type="AlphaFoldDB" id="A0A0A9DU11"/>
<dbReference type="GO" id="GO:0005886">
    <property type="term" value="C:plasma membrane"/>
    <property type="evidence" value="ECO:0007669"/>
    <property type="project" value="TreeGrafter"/>
</dbReference>
<keyword evidence="1" id="KW-1133">Transmembrane helix</keyword>
<dbReference type="PANTHER" id="PTHR31064">
    <property type="entry name" value="POTASSIUM TRANSPORT PROTEIN DDB_G0292412-RELATED"/>
    <property type="match status" value="1"/>
</dbReference>
<feature type="transmembrane region" description="Helical" evidence="1">
    <location>
        <begin position="69"/>
        <end position="87"/>
    </location>
</feature>
<dbReference type="InterPro" id="IPR051143">
    <property type="entry name" value="TrkH_K-transport"/>
</dbReference>
<name>A0A0A9DU11_ARUDO</name>
<accession>A0A0A9DU11</accession>
<keyword evidence="1" id="KW-0472">Membrane</keyword>
<reference evidence="3" key="2">
    <citation type="journal article" date="2015" name="Data Brief">
        <title>Shoot transcriptome of the giant reed, Arundo donax.</title>
        <authorList>
            <person name="Barrero R.A."/>
            <person name="Guerrero F.D."/>
            <person name="Moolhuijzen P."/>
            <person name="Goolsby J.A."/>
            <person name="Tidwell J."/>
            <person name="Bellgard S.E."/>
            <person name="Bellgard M.I."/>
        </authorList>
    </citation>
    <scope>NUCLEOTIDE SEQUENCE</scope>
    <source>
        <tissue evidence="3">Shoot tissue taken approximately 20 cm above the soil surface</tissue>
    </source>
</reference>
<feature type="signal peptide" evidence="2">
    <location>
        <begin position="1"/>
        <end position="20"/>
    </location>
</feature>
<sequence>MQAFRKNSILLLLVIPQILAGNTLFSPLLRLSVWALGKVIGKQEYAHILRHPEENGYEHLHSQRNSVCIVLTVTGLILLQVIFFCTFEWGSKAFEGMNGFQKLVGALFQCQYKTSW</sequence>